<keyword evidence="3" id="KW-1185">Reference proteome</keyword>
<dbReference type="Proteomes" id="UP000217790">
    <property type="component" value="Unassembled WGS sequence"/>
</dbReference>
<keyword evidence="1" id="KW-0472">Membrane</keyword>
<organism evidence="2 3">
    <name type="scientific">Armillaria gallica</name>
    <name type="common">Bulbous honey fungus</name>
    <name type="synonym">Armillaria bulbosa</name>
    <dbReference type="NCBI Taxonomy" id="47427"/>
    <lineage>
        <taxon>Eukaryota</taxon>
        <taxon>Fungi</taxon>
        <taxon>Dikarya</taxon>
        <taxon>Basidiomycota</taxon>
        <taxon>Agaricomycotina</taxon>
        <taxon>Agaricomycetes</taxon>
        <taxon>Agaricomycetidae</taxon>
        <taxon>Agaricales</taxon>
        <taxon>Marasmiineae</taxon>
        <taxon>Physalacriaceae</taxon>
        <taxon>Armillaria</taxon>
    </lineage>
</organism>
<feature type="transmembrane region" description="Helical" evidence="1">
    <location>
        <begin position="21"/>
        <end position="43"/>
    </location>
</feature>
<dbReference type="AlphaFoldDB" id="A0A2H3D9M2"/>
<accession>A0A2H3D9M2</accession>
<gene>
    <name evidence="2" type="ORF">ARMGADRAFT_443109</name>
</gene>
<name>A0A2H3D9M2_ARMGA</name>
<keyword evidence="1" id="KW-0812">Transmembrane</keyword>
<evidence type="ECO:0000313" key="2">
    <source>
        <dbReference type="EMBL" id="PBK88122.1"/>
    </source>
</evidence>
<evidence type="ECO:0000256" key="1">
    <source>
        <dbReference type="SAM" id="Phobius"/>
    </source>
</evidence>
<proteinExistence type="predicted"/>
<dbReference type="InParanoid" id="A0A2H3D9M2"/>
<protein>
    <submittedName>
        <fullName evidence="2">Uncharacterized protein</fullName>
    </submittedName>
</protein>
<keyword evidence="1" id="KW-1133">Transmembrane helix</keyword>
<evidence type="ECO:0000313" key="3">
    <source>
        <dbReference type="Proteomes" id="UP000217790"/>
    </source>
</evidence>
<sequence length="137" mass="15392">MLRAHKGLPSTRLKRRGRCKRFLIFKLVYLITSISVKIFGLFAQDSAATCTVPSTYHLHLPCSLWWSTRIIPNRLSYECQTLRIVADGFSSLNSSQALPTPITHDASYMLSPNSLAVDILTNALRLLSYTLRTAASY</sequence>
<dbReference type="EMBL" id="KZ293675">
    <property type="protein sequence ID" value="PBK88122.1"/>
    <property type="molecule type" value="Genomic_DNA"/>
</dbReference>
<reference evidence="3" key="1">
    <citation type="journal article" date="2017" name="Nat. Ecol. Evol.">
        <title>Genome expansion and lineage-specific genetic innovations in the forest pathogenic fungi Armillaria.</title>
        <authorList>
            <person name="Sipos G."/>
            <person name="Prasanna A.N."/>
            <person name="Walter M.C."/>
            <person name="O'Connor E."/>
            <person name="Balint B."/>
            <person name="Krizsan K."/>
            <person name="Kiss B."/>
            <person name="Hess J."/>
            <person name="Varga T."/>
            <person name="Slot J."/>
            <person name="Riley R."/>
            <person name="Boka B."/>
            <person name="Rigling D."/>
            <person name="Barry K."/>
            <person name="Lee J."/>
            <person name="Mihaltcheva S."/>
            <person name="LaButti K."/>
            <person name="Lipzen A."/>
            <person name="Waldron R."/>
            <person name="Moloney N.M."/>
            <person name="Sperisen C."/>
            <person name="Kredics L."/>
            <person name="Vagvoelgyi C."/>
            <person name="Patrignani A."/>
            <person name="Fitzpatrick D."/>
            <person name="Nagy I."/>
            <person name="Doyle S."/>
            <person name="Anderson J.B."/>
            <person name="Grigoriev I.V."/>
            <person name="Gueldener U."/>
            <person name="Muensterkoetter M."/>
            <person name="Nagy L.G."/>
        </authorList>
    </citation>
    <scope>NUCLEOTIDE SEQUENCE [LARGE SCALE GENOMIC DNA]</scope>
    <source>
        <strain evidence="3">Ar21-2</strain>
    </source>
</reference>